<sequence>MRKRHDGATCTVLAGPQAGHEGHGQEPQLHLKPDAGVRGTPHRYLGGASSLHPVNIWRYCSGTKNAYLGLSSRQRQDRTHRGLSKPGGETTLPNQLCVEKPCMEAPRFRIHMPNSRQRARSLIRVRVRVRNQRNCKAKKDRLGFISRSQGSLRRIISIPRLSKSNTGIDGKVEQRLSPYGNSQEGNTPDEAQEAHGNSAAGESPRGSPASKARPPSSNPESPRNARRRNTRDYKRRKKIPDDMSDDDEEDFANTRSAHGPSSTKEYACPFFKAHPSKHMGCRDSGWVERRKVKDHLKRYHYDGNAPSEIQHSHSWDDWYRFIVKDTNRETRAIPNSDPNFVDILYYLIRASEQLEGQEAPCFGTRMLMLLQHAQRNPTESESIVRGIAAILDRPYDPVSIEAEAFPTELSTVPPNFQGHLDHTDLQYVSESVYPRLSWPTDAGSTGAHAIPNAVHTDFNEDNSLEANQYIMLATSRHGAEDIQMMPIVAHDAMGDIEEWVRSSDYHFNPRSTDKAMGEAMISQTAICHEAQSGGHETAAPPDTLSEFPLQDLGMPIQASVNGFVDPKRTQISKMDSIQASSDHSEIPLSLISPSKYFGHPAQDAIPAPTFVQPQRRLMECASLAKRKRPRAESVGNILIPTYDNRFNALPTPSPTVLSKAGSIMTPSLLTPFTANTTCSSSFPVSTHMILVISGRRPEMFTFSGNISNSIDTFVEWIYHTFSFDFSDMNREFWFMNESVRLCNKAAVLAQLVAFWGESGDMFFSKVIPWFWIDMPCSCLVEMGSTYQPANDLKFTINEALYFDSTDNIS</sequence>
<comment type="caution">
    <text evidence="2">The sequence shown here is derived from an EMBL/GenBank/DDBJ whole genome shotgun (WGS) entry which is preliminary data.</text>
</comment>
<feature type="region of interest" description="Disordered" evidence="1">
    <location>
        <begin position="71"/>
        <end position="94"/>
    </location>
</feature>
<feature type="region of interest" description="Disordered" evidence="1">
    <location>
        <begin position="1"/>
        <end position="38"/>
    </location>
</feature>
<dbReference type="AlphaFoldDB" id="A0AAV9UH48"/>
<feature type="compositionally biased region" description="Polar residues" evidence="1">
    <location>
        <begin position="253"/>
        <end position="264"/>
    </location>
</feature>
<feature type="region of interest" description="Disordered" evidence="1">
    <location>
        <begin position="163"/>
        <end position="264"/>
    </location>
</feature>
<gene>
    <name evidence="2" type="ORF">TWF730_001800</name>
</gene>
<dbReference type="Proteomes" id="UP001373714">
    <property type="component" value="Unassembled WGS sequence"/>
</dbReference>
<evidence type="ECO:0000256" key="1">
    <source>
        <dbReference type="SAM" id="MobiDB-lite"/>
    </source>
</evidence>
<evidence type="ECO:0000313" key="2">
    <source>
        <dbReference type="EMBL" id="KAK6340023.1"/>
    </source>
</evidence>
<name>A0AAV9UH48_9PEZI</name>
<proteinExistence type="predicted"/>
<feature type="compositionally biased region" description="Low complexity" evidence="1">
    <location>
        <begin position="212"/>
        <end position="222"/>
    </location>
</feature>
<keyword evidence="3" id="KW-1185">Reference proteome</keyword>
<reference evidence="2 3" key="1">
    <citation type="submission" date="2019-10" db="EMBL/GenBank/DDBJ databases">
        <authorList>
            <person name="Palmer J.M."/>
        </authorList>
    </citation>
    <scope>NUCLEOTIDE SEQUENCE [LARGE SCALE GENOMIC DNA]</scope>
    <source>
        <strain evidence="2 3">TWF730</strain>
    </source>
</reference>
<accession>A0AAV9UH48</accession>
<organism evidence="2 3">
    <name type="scientific">Orbilia blumenaviensis</name>
    <dbReference type="NCBI Taxonomy" id="1796055"/>
    <lineage>
        <taxon>Eukaryota</taxon>
        <taxon>Fungi</taxon>
        <taxon>Dikarya</taxon>
        <taxon>Ascomycota</taxon>
        <taxon>Pezizomycotina</taxon>
        <taxon>Orbiliomycetes</taxon>
        <taxon>Orbiliales</taxon>
        <taxon>Orbiliaceae</taxon>
        <taxon>Orbilia</taxon>
    </lineage>
</organism>
<evidence type="ECO:0000313" key="3">
    <source>
        <dbReference type="Proteomes" id="UP001373714"/>
    </source>
</evidence>
<feature type="compositionally biased region" description="Acidic residues" evidence="1">
    <location>
        <begin position="242"/>
        <end position="251"/>
    </location>
</feature>
<feature type="compositionally biased region" description="Basic residues" evidence="1">
    <location>
        <begin position="224"/>
        <end position="238"/>
    </location>
</feature>
<dbReference type="EMBL" id="JAVHNS010000011">
    <property type="protein sequence ID" value="KAK6340023.1"/>
    <property type="molecule type" value="Genomic_DNA"/>
</dbReference>
<feature type="compositionally biased region" description="Basic and acidic residues" evidence="1">
    <location>
        <begin position="20"/>
        <end position="35"/>
    </location>
</feature>
<protein>
    <submittedName>
        <fullName evidence="2">Uncharacterized protein</fullName>
    </submittedName>
</protein>